<proteinExistence type="inferred from homology"/>
<dbReference type="Gene3D" id="3.40.960.10">
    <property type="entry name" value="VSR Endonuclease"/>
    <property type="match status" value="1"/>
</dbReference>
<dbReference type="SUPFAM" id="SSF52980">
    <property type="entry name" value="Restriction endonuclease-like"/>
    <property type="match status" value="1"/>
</dbReference>
<evidence type="ECO:0000256" key="1">
    <source>
        <dbReference type="ARBA" id="ARBA00022722"/>
    </source>
</evidence>
<dbReference type="Proteomes" id="UP000306628">
    <property type="component" value="Unassembled WGS sequence"/>
</dbReference>
<dbReference type="OrthoDB" id="9801520at2"/>
<comment type="caution">
    <text evidence="8">The sequence shown here is derived from an EMBL/GenBank/DDBJ whole genome shotgun (WGS) entry which is preliminary data.</text>
</comment>
<keyword evidence="5" id="KW-0234">DNA repair</keyword>
<evidence type="ECO:0000256" key="2">
    <source>
        <dbReference type="ARBA" id="ARBA00022759"/>
    </source>
</evidence>
<keyword evidence="4" id="KW-0378">Hydrolase</keyword>
<keyword evidence="1" id="KW-0540">Nuclease</keyword>
<evidence type="ECO:0000256" key="6">
    <source>
        <dbReference type="ARBA" id="ARBA00029466"/>
    </source>
</evidence>
<feature type="region of interest" description="Disordered" evidence="7">
    <location>
        <begin position="1"/>
        <end position="36"/>
    </location>
</feature>
<dbReference type="GO" id="GO:0006298">
    <property type="term" value="P:mismatch repair"/>
    <property type="evidence" value="ECO:0007669"/>
    <property type="project" value="InterPro"/>
</dbReference>
<dbReference type="GO" id="GO:0016787">
    <property type="term" value="F:hydrolase activity"/>
    <property type="evidence" value="ECO:0007669"/>
    <property type="project" value="UniProtKB-KW"/>
</dbReference>
<dbReference type="AlphaFoldDB" id="A0A5S4H2A0"/>
<dbReference type="GO" id="GO:0004519">
    <property type="term" value="F:endonuclease activity"/>
    <property type="evidence" value="ECO:0007669"/>
    <property type="project" value="UniProtKB-KW"/>
</dbReference>
<reference evidence="8 9" key="1">
    <citation type="submission" date="2019-05" db="EMBL/GenBank/DDBJ databases">
        <title>Draft genome sequence of Nonomuraea zeae DSM 100528.</title>
        <authorList>
            <person name="Saricaoglu S."/>
            <person name="Isik K."/>
        </authorList>
    </citation>
    <scope>NUCLEOTIDE SEQUENCE [LARGE SCALE GENOMIC DNA]</scope>
    <source>
        <strain evidence="8 9">DSM 100528</strain>
    </source>
</reference>
<comment type="similarity">
    <text evidence="6">Belongs to the Vsr family.</text>
</comment>
<sequence>MTSGEGRWKDKPPPMRAWKGRARTRQGRSAEQDRAAGGHELRYVELGDGRRACASIELKVYAKTRRIRAYLRWSDKGKSPAVYVGEVDCDTRAENLAAAWQAVKDKGLLGAPSSSPIEASWASTPAVRQVMKGNRSRDTVPERRLRSAIHALGLRYRVARRPVAELRRTADLVFSKAKVAVFVDGCYWHGCPEATHYRPSQKNSDFWRQKITTNQQRDRETSRLLCEAGWTVIRVWEHEDVYAAAARIAEVVRGASYQPVSRSPVR</sequence>
<dbReference type="InterPro" id="IPR011335">
    <property type="entry name" value="Restrct_endonuc-II-like"/>
</dbReference>
<keyword evidence="2 8" id="KW-0255">Endonuclease</keyword>
<keyword evidence="9" id="KW-1185">Reference proteome</keyword>
<name>A0A5S4H2A0_9ACTN</name>
<dbReference type="InterPro" id="IPR004603">
    <property type="entry name" value="DNA_mismatch_endonuc_vsr"/>
</dbReference>
<evidence type="ECO:0000256" key="4">
    <source>
        <dbReference type="ARBA" id="ARBA00022801"/>
    </source>
</evidence>
<dbReference type="EMBL" id="VCKX01000006">
    <property type="protein sequence ID" value="TMR38844.1"/>
    <property type="molecule type" value="Genomic_DNA"/>
</dbReference>
<feature type="compositionally biased region" description="Basic and acidic residues" evidence="7">
    <location>
        <begin position="1"/>
        <end position="13"/>
    </location>
</feature>
<evidence type="ECO:0000256" key="7">
    <source>
        <dbReference type="SAM" id="MobiDB-lite"/>
    </source>
</evidence>
<evidence type="ECO:0000313" key="8">
    <source>
        <dbReference type="EMBL" id="TMR38844.1"/>
    </source>
</evidence>
<evidence type="ECO:0000256" key="3">
    <source>
        <dbReference type="ARBA" id="ARBA00022763"/>
    </source>
</evidence>
<gene>
    <name evidence="8" type="ORF">ETD85_03225</name>
</gene>
<accession>A0A5S4H2A0</accession>
<protein>
    <submittedName>
        <fullName evidence="8">Very short patch repair endonuclease</fullName>
    </submittedName>
</protein>
<keyword evidence="3" id="KW-0227">DNA damage</keyword>
<dbReference type="Pfam" id="PF03852">
    <property type="entry name" value="Vsr"/>
    <property type="match status" value="1"/>
</dbReference>
<dbReference type="CDD" id="cd00221">
    <property type="entry name" value="Vsr"/>
    <property type="match status" value="1"/>
</dbReference>
<organism evidence="8 9">
    <name type="scientific">Nonomuraea zeae</name>
    <dbReference type="NCBI Taxonomy" id="1642303"/>
    <lineage>
        <taxon>Bacteria</taxon>
        <taxon>Bacillati</taxon>
        <taxon>Actinomycetota</taxon>
        <taxon>Actinomycetes</taxon>
        <taxon>Streptosporangiales</taxon>
        <taxon>Streptosporangiaceae</taxon>
        <taxon>Nonomuraea</taxon>
    </lineage>
</organism>
<evidence type="ECO:0000313" key="9">
    <source>
        <dbReference type="Proteomes" id="UP000306628"/>
    </source>
</evidence>
<dbReference type="NCBIfam" id="TIGR00632">
    <property type="entry name" value="vsr"/>
    <property type="match status" value="1"/>
</dbReference>
<evidence type="ECO:0000256" key="5">
    <source>
        <dbReference type="ARBA" id="ARBA00023204"/>
    </source>
</evidence>